<dbReference type="EMBL" id="JABXXO010000009">
    <property type="protein sequence ID" value="KAF7771014.1"/>
    <property type="molecule type" value="Genomic_DNA"/>
</dbReference>
<dbReference type="InterPro" id="IPR043128">
    <property type="entry name" value="Rev_trsase/Diguanyl_cyclase"/>
</dbReference>
<feature type="region of interest" description="Disordered" evidence="1">
    <location>
        <begin position="1025"/>
        <end position="1046"/>
    </location>
</feature>
<feature type="domain" description="Reverse transcriptase" evidence="2">
    <location>
        <begin position="788"/>
        <end position="959"/>
    </location>
</feature>
<dbReference type="Gene3D" id="3.30.70.270">
    <property type="match status" value="1"/>
</dbReference>
<dbReference type="Pfam" id="PF00078">
    <property type="entry name" value="RVT_1"/>
    <property type="match status" value="1"/>
</dbReference>
<evidence type="ECO:0000313" key="3">
    <source>
        <dbReference type="EMBL" id="KAF7771014.1"/>
    </source>
</evidence>
<dbReference type="InterPro" id="IPR043502">
    <property type="entry name" value="DNA/RNA_pol_sf"/>
</dbReference>
<evidence type="ECO:0000259" key="2">
    <source>
        <dbReference type="Pfam" id="PF00078"/>
    </source>
</evidence>
<dbReference type="PANTHER" id="PTHR33064:SF37">
    <property type="entry name" value="RIBONUCLEASE H"/>
    <property type="match status" value="1"/>
</dbReference>
<feature type="compositionally biased region" description="Basic residues" evidence="1">
    <location>
        <begin position="184"/>
        <end position="206"/>
    </location>
</feature>
<comment type="caution">
    <text evidence="3">The sequence shown here is derived from an EMBL/GenBank/DDBJ whole genome shotgun (WGS) entry which is preliminary data.</text>
</comment>
<dbReference type="AlphaFoldDB" id="A0A8H7F0J0"/>
<dbReference type="Proteomes" id="UP000629468">
    <property type="component" value="Unassembled WGS sequence"/>
</dbReference>
<feature type="compositionally biased region" description="Acidic residues" evidence="1">
    <location>
        <begin position="143"/>
        <end position="177"/>
    </location>
</feature>
<dbReference type="PANTHER" id="PTHR33064">
    <property type="entry name" value="POL PROTEIN"/>
    <property type="match status" value="1"/>
</dbReference>
<protein>
    <recommendedName>
        <fullName evidence="2">Reverse transcriptase domain-containing protein</fullName>
    </recommendedName>
</protein>
<feature type="compositionally biased region" description="Basic and acidic residues" evidence="1">
    <location>
        <begin position="382"/>
        <end position="403"/>
    </location>
</feature>
<feature type="compositionally biased region" description="Basic residues" evidence="1">
    <location>
        <begin position="125"/>
        <end position="138"/>
    </location>
</feature>
<dbReference type="Gene3D" id="3.10.10.10">
    <property type="entry name" value="HIV Type 1 Reverse Transcriptase, subunit A, domain 1"/>
    <property type="match status" value="1"/>
</dbReference>
<feature type="region of interest" description="Disordered" evidence="1">
    <location>
        <begin position="369"/>
        <end position="403"/>
    </location>
</feature>
<accession>A0A8H7F0J0</accession>
<evidence type="ECO:0000256" key="1">
    <source>
        <dbReference type="SAM" id="MobiDB-lite"/>
    </source>
</evidence>
<evidence type="ECO:0000313" key="4">
    <source>
        <dbReference type="Proteomes" id="UP000629468"/>
    </source>
</evidence>
<dbReference type="SUPFAM" id="SSF56672">
    <property type="entry name" value="DNA/RNA polymerases"/>
    <property type="match status" value="1"/>
</dbReference>
<dbReference type="InterPro" id="IPR000477">
    <property type="entry name" value="RT_dom"/>
</dbReference>
<dbReference type="CDD" id="cd01647">
    <property type="entry name" value="RT_LTR"/>
    <property type="match status" value="1"/>
</dbReference>
<reference evidence="3 4" key="1">
    <citation type="journal article" name="Sci. Rep.">
        <title>Telomere-to-telomere assembled and centromere annotated genomes of the two main subspecies of the button mushroom Agaricus bisporus reveal especially polymorphic chromosome ends.</title>
        <authorList>
            <person name="Sonnenberg A.S.M."/>
            <person name="Sedaghat-Telgerd N."/>
            <person name="Lavrijssen B."/>
            <person name="Ohm R.A."/>
            <person name="Hendrickx P.M."/>
            <person name="Scholtmeijer K."/>
            <person name="Baars J.J.P."/>
            <person name="van Peer A."/>
        </authorList>
    </citation>
    <scope>NUCLEOTIDE SEQUENCE [LARGE SCALE GENOMIC DNA]</scope>
    <source>
        <strain evidence="3 4">H119_p4</strain>
    </source>
</reference>
<feature type="compositionally biased region" description="Polar residues" evidence="1">
    <location>
        <begin position="209"/>
        <end position="218"/>
    </location>
</feature>
<organism evidence="3 4">
    <name type="scientific">Agaricus bisporus var. burnettii</name>
    <dbReference type="NCBI Taxonomy" id="192524"/>
    <lineage>
        <taxon>Eukaryota</taxon>
        <taxon>Fungi</taxon>
        <taxon>Dikarya</taxon>
        <taxon>Basidiomycota</taxon>
        <taxon>Agaricomycotina</taxon>
        <taxon>Agaricomycetes</taxon>
        <taxon>Agaricomycetidae</taxon>
        <taxon>Agaricales</taxon>
        <taxon>Agaricineae</taxon>
        <taxon>Agaricaceae</taxon>
        <taxon>Agaricus</taxon>
    </lineage>
</organism>
<name>A0A8H7F0J0_AGABI</name>
<feature type="region of interest" description="Disordered" evidence="1">
    <location>
        <begin position="121"/>
        <end position="218"/>
    </location>
</feature>
<sequence>MRRQTVETYSKTELGPSFSVKKLVKLVEKSAKARISKDDQLSEYNRNFGYLAGQLQAARKLSDLAKKEYFWKGLHPSTRKKIRAYLEIRDQTLQWSDYPNVEKVMEAGMFLFSKEADSVDGERIRVKKSGQMKKGRKSRREETSDEESSDESELSSDEESDSSESESSSEEESEEESSSEKERERKKKGKGKKLRKRQRREVKTKKVSTDSQGPNSTSVAMGYGYINTNVYSTSTLTTTSAVLIARPADNRCHFCKDPGHHCRGCPVVAEYIRAGRIVATVPTGHLAYPNGSRIEWNPARMKASVDLRWGGPIATSTTGVTSLSGVRDIPPHMATAGPRSFSPYVSVNGMEGEIEERFVWGAMTELEERTGEADGLATTRAQGKEAEKKTSEGVSEEKGQATDRLTKPKPVYHFEPKLQNPEVAQSICQQILKTEVPKITVKELLTISSDLRRMMINVSATHKVLTTSAVVAQVPGLSLDFLTPLREVEVIVHGMEGKEVKEMGLLDEGSEIVLIQKDLWITVEGVPTYAHAFVVKSAPYRLLLGRLWQSSVKLQKVEKSGGEVEVVVTDPRDAGRQVVVPTKERAEEKVRRGMMVLGREDLEEWGIKGKEDTLTEHILASSYAYNPSAHCLTYKSVANKICPVPGTMPDDCRIIRRFPEDPLGSVPIILPYSTPFQPGKRLTEERVKDLGIFTNKFLLPEEQKLIVQVLLANEMGLAWDKTEKGRFCDEYFSPVKIPVTDHVPWARKSLPIPPGIREKVMALIKQKIESGVYEPSYSSYRHQWFTVAKKDGNVRIVHNLTPLNAVTIKDSQEPPLVYLYAEQCAAHGVYLGLDIFVGYDHHSLAEESRDFTMFDTPLGTMHLTVLPQGWTGSVGIFHNDVAFLLQDETECAPNFLDDVTVLGPKTQYENDNGTYEVIEENPGIRRFIWEHALDLNRILHHLRHAGATVSAKKLQACQLEIVVVRRVCTYEGQRPDEVTVKKVLRWLECKTVSEVRGFLGMAGELDKGICGDLWTIDKVDEGNKSRVQVRRRGKGGNGGSEKMSSKLRSNLTHRLYTTLPHHLSCGHLNCHRQIYSGPTR</sequence>
<gene>
    <name evidence="3" type="ORF">Agabi119p4_6988</name>
</gene>
<dbReference type="InterPro" id="IPR051320">
    <property type="entry name" value="Viral_Replic_Matur_Polypro"/>
</dbReference>
<proteinExistence type="predicted"/>